<dbReference type="CDD" id="cd02440">
    <property type="entry name" value="AdoMet_MTases"/>
    <property type="match status" value="1"/>
</dbReference>
<dbReference type="InterPro" id="IPR036390">
    <property type="entry name" value="WH_DNA-bd_sf"/>
</dbReference>
<dbReference type="RefSeq" id="WP_338007730.1">
    <property type="nucleotide sequence ID" value="NZ_JAOPKB010000004.1"/>
</dbReference>
<gene>
    <name evidence="3" type="ORF">OB955_09865</name>
</gene>
<dbReference type="InterPro" id="IPR029063">
    <property type="entry name" value="SAM-dependent_MTases_sf"/>
</dbReference>
<keyword evidence="4" id="KW-1185">Reference proteome</keyword>
<dbReference type="Pfam" id="PF21320">
    <property type="entry name" value="WHD_Rv2258c"/>
    <property type="match status" value="1"/>
</dbReference>
<accession>A0ABT2QDP1</accession>
<keyword evidence="3" id="KW-0808">Transferase</keyword>
<dbReference type="Proteomes" id="UP001320972">
    <property type="component" value="Unassembled WGS sequence"/>
</dbReference>
<dbReference type="Gene3D" id="3.40.50.150">
    <property type="entry name" value="Vaccinia Virus protein VP39"/>
    <property type="match status" value="1"/>
</dbReference>
<keyword evidence="3" id="KW-0489">Methyltransferase</keyword>
<evidence type="ECO:0000259" key="2">
    <source>
        <dbReference type="Pfam" id="PF21320"/>
    </source>
</evidence>
<organism evidence="3 4">
    <name type="scientific">Natronoglomus mannanivorans</name>
    <dbReference type="NCBI Taxonomy" id="2979990"/>
    <lineage>
        <taxon>Archaea</taxon>
        <taxon>Methanobacteriati</taxon>
        <taxon>Methanobacteriota</taxon>
        <taxon>Stenosarchaea group</taxon>
        <taxon>Halobacteria</taxon>
        <taxon>Halobacteriales</taxon>
        <taxon>Natrialbaceae</taxon>
        <taxon>Natronoglomus</taxon>
    </lineage>
</organism>
<proteinExistence type="predicted"/>
<sequence length="367" mass="40335">MGTTTHPDRNQEATDAVLESLLEAAEHTLTMDAIYVGHRLGYYDALWRSGPITAAELAAETETNERYAREWLEHGTVVGLLECENPAASGDDRRYDLPESAVEVFCDPDSENYLAPIASLVVGVGRPIEDVLEAFRTGGGVPFEAYGDPLREGQAAMNRPGFLHQLGPDWLASIPDVDARLREGGRVADIGCGHGWSSIGLARHYPDVTVDGVDLDRASIERARENAIDDGLEDRVRFHHRDAADLETGRDGEYDLAMALECVHDLSDPVGVLETMRRLVGEDGTVLVVDERTSETFTPQGNEIEALLYGFSVLHCLPAGMADRPSAETGTVMRESTLRAYATDAGFETVEVLPIEHFFFRFYRLVP</sequence>
<name>A0ABT2QDP1_9EURY</name>
<dbReference type="InterPro" id="IPR036388">
    <property type="entry name" value="WH-like_DNA-bd_sf"/>
</dbReference>
<dbReference type="SUPFAM" id="SSF53335">
    <property type="entry name" value="S-adenosyl-L-methionine-dependent methyltransferases"/>
    <property type="match status" value="1"/>
</dbReference>
<reference evidence="3 4" key="1">
    <citation type="submission" date="2022-09" db="EMBL/GenBank/DDBJ databases">
        <title>Enrichment on poylsaccharides allowed isolation of novel metabolic and taxonomic groups of Haloarchaea.</title>
        <authorList>
            <person name="Sorokin D.Y."/>
            <person name="Elcheninov A.G."/>
            <person name="Khizhniak T.V."/>
            <person name="Kolganova T.V."/>
            <person name="Kublanov I.V."/>
        </authorList>
    </citation>
    <scope>NUCLEOTIDE SEQUENCE [LARGE SCALE GENOMIC DNA]</scope>
    <source>
        <strain evidence="3 4">AArc-m2/3/4</strain>
    </source>
</reference>
<dbReference type="InterPro" id="IPR025714">
    <property type="entry name" value="Methyltranfer_dom"/>
</dbReference>
<evidence type="ECO:0000259" key="1">
    <source>
        <dbReference type="Pfam" id="PF13847"/>
    </source>
</evidence>
<dbReference type="PANTHER" id="PTHR45128:SF2">
    <property type="entry name" value="METHYLTRANSFERASE DOMAIN-CONTAINING PROTEIN"/>
    <property type="match status" value="1"/>
</dbReference>
<dbReference type="GO" id="GO:0008168">
    <property type="term" value="F:methyltransferase activity"/>
    <property type="evidence" value="ECO:0007669"/>
    <property type="project" value="UniProtKB-KW"/>
</dbReference>
<evidence type="ECO:0000313" key="4">
    <source>
        <dbReference type="Proteomes" id="UP001320972"/>
    </source>
</evidence>
<dbReference type="PANTHER" id="PTHR45128">
    <property type="entry name" value="METHYLTRANSFERASE TYPE 11"/>
    <property type="match status" value="1"/>
</dbReference>
<dbReference type="SUPFAM" id="SSF46785">
    <property type="entry name" value="Winged helix' DNA-binding domain"/>
    <property type="match status" value="1"/>
</dbReference>
<protein>
    <submittedName>
        <fullName evidence="3">Class I SAM-dependent methyltransferase</fullName>
    </submittedName>
</protein>
<evidence type="ECO:0000313" key="3">
    <source>
        <dbReference type="EMBL" id="MCU4973048.1"/>
    </source>
</evidence>
<dbReference type="EMBL" id="JAOPKB010000004">
    <property type="protein sequence ID" value="MCU4973048.1"/>
    <property type="molecule type" value="Genomic_DNA"/>
</dbReference>
<feature type="domain" description="S-adenosylmethionine-dependent methyltransferase Rv2258c-like winged HTH" evidence="2">
    <location>
        <begin position="34"/>
        <end position="85"/>
    </location>
</feature>
<feature type="domain" description="Methyltransferase" evidence="1">
    <location>
        <begin position="183"/>
        <end position="297"/>
    </location>
</feature>
<dbReference type="InterPro" id="IPR053173">
    <property type="entry name" value="SAM-binding_MTase"/>
</dbReference>
<dbReference type="Gene3D" id="1.10.10.10">
    <property type="entry name" value="Winged helix-like DNA-binding domain superfamily/Winged helix DNA-binding domain"/>
    <property type="match status" value="1"/>
</dbReference>
<dbReference type="GO" id="GO:0032259">
    <property type="term" value="P:methylation"/>
    <property type="evidence" value="ECO:0007669"/>
    <property type="project" value="UniProtKB-KW"/>
</dbReference>
<dbReference type="Pfam" id="PF13847">
    <property type="entry name" value="Methyltransf_31"/>
    <property type="match status" value="1"/>
</dbReference>
<comment type="caution">
    <text evidence="3">The sequence shown here is derived from an EMBL/GenBank/DDBJ whole genome shotgun (WGS) entry which is preliminary data.</text>
</comment>
<dbReference type="InterPro" id="IPR048711">
    <property type="entry name" value="WHD_Rv2258c"/>
</dbReference>